<comment type="subcellular location">
    <subcellularLocation>
        <location evidence="1">Secreted</location>
    </subcellularLocation>
</comment>
<dbReference type="EMBL" id="CAIIXF020000010">
    <property type="protein sequence ID" value="CAH1796302.1"/>
    <property type="molecule type" value="Genomic_DNA"/>
</dbReference>
<proteinExistence type="predicted"/>
<evidence type="ECO:0000256" key="3">
    <source>
        <dbReference type="ARBA" id="ARBA00022536"/>
    </source>
</evidence>
<feature type="disulfide bond" evidence="8">
    <location>
        <begin position="66"/>
        <end position="83"/>
    </location>
</feature>
<evidence type="ECO:0000256" key="2">
    <source>
        <dbReference type="ARBA" id="ARBA00022525"/>
    </source>
</evidence>
<evidence type="ECO:0000256" key="7">
    <source>
        <dbReference type="ARBA" id="ARBA00023180"/>
    </source>
</evidence>
<keyword evidence="5" id="KW-0677">Repeat</keyword>
<dbReference type="OrthoDB" id="41109at2759"/>
<dbReference type="AlphaFoldDB" id="A0A8J1TX45"/>
<dbReference type="InterPro" id="IPR009030">
    <property type="entry name" value="Growth_fac_rcpt_cys_sf"/>
</dbReference>
<evidence type="ECO:0000313" key="9">
    <source>
        <dbReference type="EMBL" id="CAH1796302.1"/>
    </source>
</evidence>
<sequence>INECSNPSALFDCIPTAECLNGTVICTNNSQCVNNVGSFECRCDAGFMLINNTCVDVDECATGATCDIAGGATCVNTIGSYTCICAANCTDIDECNNTSSINTSCDPNATCNNTNGGYTCTCNEGFTGDGLICDNVNECLQNLDDCFDNLLMIENCEDTLGSFVCVCNDGFIENINGTCI</sequence>
<keyword evidence="2" id="KW-0964">Secreted</keyword>
<dbReference type="CDD" id="cd00054">
    <property type="entry name" value="EGF_CA"/>
    <property type="match status" value="2"/>
</dbReference>
<protein>
    <submittedName>
        <fullName evidence="9">Uncharacterized protein</fullName>
    </submittedName>
</protein>
<organism evidence="9 10">
    <name type="scientific">Owenia fusiformis</name>
    <name type="common">Polychaete worm</name>
    <dbReference type="NCBI Taxonomy" id="6347"/>
    <lineage>
        <taxon>Eukaryota</taxon>
        <taxon>Metazoa</taxon>
        <taxon>Spiralia</taxon>
        <taxon>Lophotrochozoa</taxon>
        <taxon>Annelida</taxon>
        <taxon>Polychaeta</taxon>
        <taxon>Sedentaria</taxon>
        <taxon>Canalipalpata</taxon>
        <taxon>Sabellida</taxon>
        <taxon>Oweniida</taxon>
        <taxon>Oweniidae</taxon>
        <taxon>Owenia</taxon>
    </lineage>
</organism>
<keyword evidence="6 8" id="KW-1015">Disulfide bond</keyword>
<dbReference type="Gene3D" id="2.10.25.10">
    <property type="entry name" value="Laminin"/>
    <property type="match status" value="4"/>
</dbReference>
<dbReference type="FunFam" id="2.10.25.10:FF:000014">
    <property type="entry name" value="Latent-transforming growth factor beta-binding protein 3"/>
    <property type="match status" value="1"/>
</dbReference>
<dbReference type="InterPro" id="IPR001881">
    <property type="entry name" value="EGF-like_Ca-bd_dom"/>
</dbReference>
<evidence type="ECO:0000256" key="4">
    <source>
        <dbReference type="ARBA" id="ARBA00022729"/>
    </source>
</evidence>
<dbReference type="GO" id="GO:0005576">
    <property type="term" value="C:extracellular region"/>
    <property type="evidence" value="ECO:0007669"/>
    <property type="project" value="UniProtKB-SubCell"/>
</dbReference>
<dbReference type="InterPro" id="IPR024731">
    <property type="entry name" value="NELL2-like_EGF"/>
</dbReference>
<feature type="non-terminal residue" evidence="9">
    <location>
        <position position="180"/>
    </location>
</feature>
<dbReference type="InterPro" id="IPR000742">
    <property type="entry name" value="EGF"/>
</dbReference>
<comment type="caution">
    <text evidence="8">Lacks conserved residue(s) required for the propagation of feature annotation.</text>
</comment>
<dbReference type="InterPro" id="IPR018097">
    <property type="entry name" value="EGF_Ca-bd_CS"/>
</dbReference>
<keyword evidence="3 8" id="KW-0245">EGF-like domain</keyword>
<gene>
    <name evidence="9" type="ORF">OFUS_LOCUS20727</name>
</gene>
<evidence type="ECO:0000256" key="1">
    <source>
        <dbReference type="ARBA" id="ARBA00004613"/>
    </source>
</evidence>
<dbReference type="GO" id="GO:0005509">
    <property type="term" value="F:calcium ion binding"/>
    <property type="evidence" value="ECO:0007669"/>
    <property type="project" value="InterPro"/>
</dbReference>
<dbReference type="InterPro" id="IPR050751">
    <property type="entry name" value="ECM_structural_protein"/>
</dbReference>
<dbReference type="Proteomes" id="UP000749559">
    <property type="component" value="Unassembled WGS sequence"/>
</dbReference>
<comment type="caution">
    <text evidence="9">The sequence shown here is derived from an EMBL/GenBank/DDBJ whole genome shotgun (WGS) entry which is preliminary data.</text>
</comment>
<evidence type="ECO:0000256" key="5">
    <source>
        <dbReference type="ARBA" id="ARBA00022737"/>
    </source>
</evidence>
<dbReference type="PANTHER" id="PTHR24034:SF89">
    <property type="entry name" value="COMPLEMENT COMPONENT C1Q RECEPTOR"/>
    <property type="match status" value="1"/>
</dbReference>
<evidence type="ECO:0000256" key="8">
    <source>
        <dbReference type="PROSITE-ProRule" id="PRU00076"/>
    </source>
</evidence>
<keyword evidence="10" id="KW-1185">Reference proteome</keyword>
<dbReference type="InterPro" id="IPR049883">
    <property type="entry name" value="NOTCH1_EGF-like"/>
</dbReference>
<keyword evidence="4" id="KW-0732">Signal</keyword>
<keyword evidence="7" id="KW-0325">Glycoprotein</keyword>
<evidence type="ECO:0000256" key="6">
    <source>
        <dbReference type="ARBA" id="ARBA00023157"/>
    </source>
</evidence>
<evidence type="ECO:0000313" key="10">
    <source>
        <dbReference type="Proteomes" id="UP000749559"/>
    </source>
</evidence>
<reference evidence="9" key="1">
    <citation type="submission" date="2022-03" db="EMBL/GenBank/DDBJ databases">
        <authorList>
            <person name="Martin C."/>
        </authorList>
    </citation>
    <scope>NUCLEOTIDE SEQUENCE</scope>
</reference>
<name>A0A8J1TX45_OWEFU</name>
<feature type="non-terminal residue" evidence="9">
    <location>
        <position position="1"/>
    </location>
</feature>
<dbReference type="SUPFAM" id="SSF57184">
    <property type="entry name" value="Growth factor receptor domain"/>
    <property type="match status" value="1"/>
</dbReference>
<dbReference type="Pfam" id="PF07645">
    <property type="entry name" value="EGF_CA"/>
    <property type="match status" value="3"/>
</dbReference>
<dbReference type="PANTHER" id="PTHR24034">
    <property type="entry name" value="EGF-LIKE DOMAIN-CONTAINING PROTEIN"/>
    <property type="match status" value="1"/>
</dbReference>
<dbReference type="PROSITE" id="PS01187">
    <property type="entry name" value="EGF_CA"/>
    <property type="match status" value="2"/>
</dbReference>
<dbReference type="SMART" id="SM00181">
    <property type="entry name" value="EGF"/>
    <property type="match status" value="4"/>
</dbReference>
<dbReference type="SMART" id="SM00179">
    <property type="entry name" value="EGF_CA"/>
    <property type="match status" value="4"/>
</dbReference>
<dbReference type="SUPFAM" id="SSF57196">
    <property type="entry name" value="EGF/Laminin"/>
    <property type="match status" value="1"/>
</dbReference>
<dbReference type="PROSITE" id="PS01186">
    <property type="entry name" value="EGF_2"/>
    <property type="match status" value="2"/>
</dbReference>
<accession>A0A8J1TX45</accession>
<dbReference type="PROSITE" id="PS00010">
    <property type="entry name" value="ASX_HYDROXYL"/>
    <property type="match status" value="2"/>
</dbReference>
<dbReference type="PROSITE" id="PS50026">
    <property type="entry name" value="EGF_3"/>
    <property type="match status" value="3"/>
</dbReference>
<dbReference type="InterPro" id="IPR000152">
    <property type="entry name" value="EGF-type_Asp/Asn_hydroxyl_site"/>
</dbReference>
<dbReference type="FunFam" id="2.10.25.10:FF:000038">
    <property type="entry name" value="Fibrillin 2"/>
    <property type="match status" value="1"/>
</dbReference>
<dbReference type="Pfam" id="PF12947">
    <property type="entry name" value="EGF_3"/>
    <property type="match status" value="1"/>
</dbReference>